<gene>
    <name evidence="4" type="ORF">CB0940_00358</name>
    <name evidence="5" type="ORF">RHO25_000375</name>
</gene>
<evidence type="ECO:0000313" key="4">
    <source>
        <dbReference type="EMBL" id="PIB00416.1"/>
    </source>
</evidence>
<dbReference type="Proteomes" id="UP001302367">
    <property type="component" value="Chromosome 1"/>
</dbReference>
<dbReference type="EMBL" id="CP134184">
    <property type="protein sequence ID" value="WPA95772.1"/>
    <property type="molecule type" value="Genomic_DNA"/>
</dbReference>
<dbReference type="PANTHER" id="PTHR37957:SF1">
    <property type="entry name" value="PHYTASE-LIKE DOMAIN-CONTAINING PROTEIN"/>
    <property type="match status" value="1"/>
</dbReference>
<feature type="domain" description="Phytase-like" evidence="3">
    <location>
        <begin position="93"/>
        <end position="403"/>
    </location>
</feature>
<evidence type="ECO:0000256" key="1">
    <source>
        <dbReference type="SAM" id="MobiDB-lite"/>
    </source>
</evidence>
<feature type="chain" id="PRO_5013949038" description="Phytase-like domain-containing protein" evidence="2">
    <location>
        <begin position="21"/>
        <end position="529"/>
    </location>
</feature>
<keyword evidence="2" id="KW-0732">Signal</keyword>
<dbReference type="OrthoDB" id="425936at2759"/>
<dbReference type="InterPro" id="IPR027372">
    <property type="entry name" value="Phytase-like_dom"/>
</dbReference>
<dbReference type="EMBL" id="LKMD01000100">
    <property type="protein sequence ID" value="PIB00416.1"/>
    <property type="molecule type" value="Genomic_DNA"/>
</dbReference>
<name>A0A2G5I6G4_CERBT</name>
<evidence type="ECO:0000256" key="2">
    <source>
        <dbReference type="SAM" id="SignalP"/>
    </source>
</evidence>
<feature type="compositionally biased region" description="Polar residues" evidence="1">
    <location>
        <begin position="270"/>
        <end position="287"/>
    </location>
</feature>
<evidence type="ECO:0000313" key="5">
    <source>
        <dbReference type="EMBL" id="WPA95772.1"/>
    </source>
</evidence>
<dbReference type="Proteomes" id="UP000230605">
    <property type="component" value="Chromosome 1"/>
</dbReference>
<feature type="signal peptide" evidence="2">
    <location>
        <begin position="1"/>
        <end position="20"/>
    </location>
</feature>
<dbReference type="AlphaFoldDB" id="A0A2G5I6G4"/>
<reference evidence="5 7" key="2">
    <citation type="submission" date="2023-09" db="EMBL/GenBank/DDBJ databases">
        <title>Complete-Gapless Cercospora beticola genome.</title>
        <authorList>
            <person name="Wyatt N.A."/>
            <person name="Spanner R.E."/>
            <person name="Bolton M.D."/>
        </authorList>
    </citation>
    <scope>NUCLEOTIDE SEQUENCE [LARGE SCALE GENOMIC DNA]</scope>
    <source>
        <strain evidence="5">Cb09-40</strain>
    </source>
</reference>
<reference evidence="4 6" key="1">
    <citation type="submission" date="2015-10" db="EMBL/GenBank/DDBJ databases">
        <title>The cercosporin biosynthetic gene cluster was horizontally transferred to several fungal lineages and shown to be expanded in Cercospora beticola based on microsynteny with recipient genomes.</title>
        <authorList>
            <person name="De Jonge R."/>
            <person name="Ebert M.K."/>
            <person name="Suttle J.C."/>
            <person name="Jurick Ii W.M."/>
            <person name="Secor G.A."/>
            <person name="Thomma B.P."/>
            <person name="Van De Peer Y."/>
            <person name="Bolton M.D."/>
        </authorList>
    </citation>
    <scope>NUCLEOTIDE SEQUENCE [LARGE SCALE GENOMIC DNA]</scope>
    <source>
        <strain evidence="4 6">09-40</strain>
    </source>
</reference>
<proteinExistence type="predicted"/>
<evidence type="ECO:0000313" key="6">
    <source>
        <dbReference type="Proteomes" id="UP000230605"/>
    </source>
</evidence>
<organism evidence="4 6">
    <name type="scientific">Cercospora beticola</name>
    <name type="common">Sugarbeet leaf spot fungus</name>
    <dbReference type="NCBI Taxonomy" id="122368"/>
    <lineage>
        <taxon>Eukaryota</taxon>
        <taxon>Fungi</taxon>
        <taxon>Dikarya</taxon>
        <taxon>Ascomycota</taxon>
        <taxon>Pezizomycotina</taxon>
        <taxon>Dothideomycetes</taxon>
        <taxon>Dothideomycetidae</taxon>
        <taxon>Mycosphaerellales</taxon>
        <taxon>Mycosphaerellaceae</taxon>
        <taxon>Cercospora</taxon>
    </lineage>
</organism>
<dbReference type="Pfam" id="PF13449">
    <property type="entry name" value="Phytase-like"/>
    <property type="match status" value="1"/>
</dbReference>
<evidence type="ECO:0000313" key="7">
    <source>
        <dbReference type="Proteomes" id="UP001302367"/>
    </source>
</evidence>
<feature type="compositionally biased region" description="Polar residues" evidence="1">
    <location>
        <begin position="247"/>
        <end position="256"/>
    </location>
</feature>
<accession>A0A2G5I6G4</accession>
<keyword evidence="7" id="KW-1185">Reference proteome</keyword>
<evidence type="ECO:0000259" key="3">
    <source>
        <dbReference type="Pfam" id="PF13449"/>
    </source>
</evidence>
<dbReference type="PANTHER" id="PTHR37957">
    <property type="entry name" value="BLR7070 PROTEIN"/>
    <property type="match status" value="1"/>
</dbReference>
<sequence>MFFTRKLLATVPFLLLTASAAPQDSAAAAAPPSRPAVSSTNCNGKTYVYEELAGYGFVEDNARDRFGDTIGGIGSSIAVDRRSWVRLPGNRYTGLLYALPDRGWNTEGTLNYQNRIHKFLITFQPNASASVSSPAPPNLQFRYLDTILLTDPAGNPAVGLDGGAMGPYLTYPGYNFSFPSANYTGDGFGGAGSGGYRLVIDAEGLALGSDGTYWISDEYGDYTYNFSPSGRMIGAIRPPDAFIPQRNGAQSFSSDNAPRYNPDLRPTPRNPTSGRANNQGLEGLSINPQGTKLYALTQSALRQDSGSGNPSTRNARFLIFDISGRNRRSPRLEAEYVVQLNNVRPGDATSNVARQSEIHYISPTQFLVLARDSNAGRGAASTTSVYRQVDVFDISRATNIVGTYDSTTGSVAPGGVLLPNVTPAQYCSWLDYNVNSQLNRFGVRNGGDQSDGLLNEKWESLALLPVNPLNQGSDGEFYILSFSDNDFITQDGYLKGGEFRYSDASGFSLENQALIFKVRIPRGERPLIG</sequence>
<feature type="region of interest" description="Disordered" evidence="1">
    <location>
        <begin position="244"/>
        <end position="287"/>
    </location>
</feature>
<protein>
    <recommendedName>
        <fullName evidence="3">Phytase-like domain-containing protein</fullName>
    </recommendedName>
</protein>